<evidence type="ECO:0000256" key="4">
    <source>
        <dbReference type="ARBA" id="ARBA00022692"/>
    </source>
</evidence>
<proteinExistence type="inferred from homology"/>
<dbReference type="Gene3D" id="2.40.170.20">
    <property type="entry name" value="TonB-dependent receptor, beta-barrel domain"/>
    <property type="match status" value="1"/>
</dbReference>
<dbReference type="Proteomes" id="UP000012019">
    <property type="component" value="Unassembled WGS sequence"/>
</dbReference>
<dbReference type="SUPFAM" id="SSF56935">
    <property type="entry name" value="Porins"/>
    <property type="match status" value="1"/>
</dbReference>
<accession>M7P0V6</accession>
<evidence type="ECO:0000256" key="8">
    <source>
        <dbReference type="PROSITE-ProRule" id="PRU01360"/>
    </source>
</evidence>
<keyword evidence="3 8" id="KW-1134">Transmembrane beta strand</keyword>
<keyword evidence="6 8" id="KW-0472">Membrane</keyword>
<keyword evidence="4 8" id="KW-0812">Transmembrane</keyword>
<dbReference type="STRING" id="1286106.MPL1_06744"/>
<sequence length="131" mass="14756">MEGTVSYVRGKRRDTGDNLYRIAPLTARTMLSYVEPSWQLGVEVETIAAQRKVSSTNLEQKTSGYALFNLSGRYQPVKDLTVTAGINNLFDRRYHDHLGGYNRVMGNPDIGVLDRLPGIGRNAYVNLGYQW</sequence>
<keyword evidence="10" id="KW-0675">Receptor</keyword>
<evidence type="ECO:0000256" key="5">
    <source>
        <dbReference type="ARBA" id="ARBA00023077"/>
    </source>
</evidence>
<protein>
    <submittedName>
        <fullName evidence="10">TonB-dependent receptor</fullName>
    </submittedName>
</protein>
<dbReference type="EMBL" id="APHR01000033">
    <property type="protein sequence ID" value="EMR13107.1"/>
    <property type="molecule type" value="Genomic_DNA"/>
</dbReference>
<reference evidence="10 11" key="1">
    <citation type="journal article" date="2013" name="Genome Announc.">
        <title>Draft Genome Sequence of Methylophaga lonarensis MPLT, a Haloalkaliphilic (Non-Methane-Utilizing) Methylotroph.</title>
        <authorList>
            <person name="Shetty S.A."/>
            <person name="Marathe N.P."/>
            <person name="Munot H."/>
            <person name="Antony C.P."/>
            <person name="Dhotre D.P."/>
            <person name="Murrell J.C."/>
            <person name="Shouche Y.S."/>
        </authorList>
    </citation>
    <scope>NUCLEOTIDE SEQUENCE [LARGE SCALE GENOMIC DNA]</scope>
    <source>
        <strain evidence="10 11">MPL</strain>
    </source>
</reference>
<dbReference type="GO" id="GO:0009279">
    <property type="term" value="C:cell outer membrane"/>
    <property type="evidence" value="ECO:0007669"/>
    <property type="project" value="UniProtKB-SubCell"/>
</dbReference>
<evidence type="ECO:0000259" key="9">
    <source>
        <dbReference type="Pfam" id="PF00593"/>
    </source>
</evidence>
<organism evidence="10 11">
    <name type="scientific">Methylophaga lonarensis MPL</name>
    <dbReference type="NCBI Taxonomy" id="1286106"/>
    <lineage>
        <taxon>Bacteria</taxon>
        <taxon>Pseudomonadati</taxon>
        <taxon>Pseudomonadota</taxon>
        <taxon>Gammaproteobacteria</taxon>
        <taxon>Thiotrichales</taxon>
        <taxon>Piscirickettsiaceae</taxon>
        <taxon>Methylophaga</taxon>
    </lineage>
</organism>
<dbReference type="Pfam" id="PF00593">
    <property type="entry name" value="TonB_dep_Rec_b-barrel"/>
    <property type="match status" value="1"/>
</dbReference>
<dbReference type="GO" id="GO:0044718">
    <property type="term" value="P:siderophore transmembrane transport"/>
    <property type="evidence" value="ECO:0007669"/>
    <property type="project" value="TreeGrafter"/>
</dbReference>
<feature type="domain" description="TonB-dependent receptor-like beta-barrel" evidence="9">
    <location>
        <begin position="4"/>
        <end position="89"/>
    </location>
</feature>
<evidence type="ECO:0000313" key="10">
    <source>
        <dbReference type="EMBL" id="EMR13107.1"/>
    </source>
</evidence>
<dbReference type="InterPro" id="IPR039426">
    <property type="entry name" value="TonB-dep_rcpt-like"/>
</dbReference>
<dbReference type="PANTHER" id="PTHR30069:SF49">
    <property type="entry name" value="OUTER MEMBRANE PROTEIN C"/>
    <property type="match status" value="1"/>
</dbReference>
<evidence type="ECO:0000313" key="11">
    <source>
        <dbReference type="Proteomes" id="UP000012019"/>
    </source>
</evidence>
<evidence type="ECO:0000256" key="7">
    <source>
        <dbReference type="ARBA" id="ARBA00023237"/>
    </source>
</evidence>
<gene>
    <name evidence="10" type="ORF">MPL1_06744</name>
</gene>
<keyword evidence="11" id="KW-1185">Reference proteome</keyword>
<name>M7P0V6_9GAMM</name>
<dbReference type="InterPro" id="IPR036942">
    <property type="entry name" value="Beta-barrel_TonB_sf"/>
</dbReference>
<dbReference type="AlphaFoldDB" id="M7P0V6"/>
<dbReference type="GO" id="GO:0015344">
    <property type="term" value="F:siderophore uptake transmembrane transporter activity"/>
    <property type="evidence" value="ECO:0007669"/>
    <property type="project" value="TreeGrafter"/>
</dbReference>
<keyword evidence="7 8" id="KW-0998">Cell outer membrane</keyword>
<comment type="similarity">
    <text evidence="8">Belongs to the TonB-dependent receptor family.</text>
</comment>
<dbReference type="PATRIC" id="fig|1286106.3.peg.1354"/>
<dbReference type="eggNOG" id="COG4771">
    <property type="taxonomic scope" value="Bacteria"/>
</dbReference>
<evidence type="ECO:0000256" key="3">
    <source>
        <dbReference type="ARBA" id="ARBA00022452"/>
    </source>
</evidence>
<evidence type="ECO:0000256" key="6">
    <source>
        <dbReference type="ARBA" id="ARBA00023136"/>
    </source>
</evidence>
<keyword evidence="2 8" id="KW-0813">Transport</keyword>
<evidence type="ECO:0000256" key="1">
    <source>
        <dbReference type="ARBA" id="ARBA00004571"/>
    </source>
</evidence>
<evidence type="ECO:0000256" key="2">
    <source>
        <dbReference type="ARBA" id="ARBA00022448"/>
    </source>
</evidence>
<dbReference type="PROSITE" id="PS52016">
    <property type="entry name" value="TONB_DEPENDENT_REC_3"/>
    <property type="match status" value="1"/>
</dbReference>
<comment type="caution">
    <text evidence="10">The sequence shown here is derived from an EMBL/GenBank/DDBJ whole genome shotgun (WGS) entry which is preliminary data.</text>
</comment>
<keyword evidence="5" id="KW-0798">TonB box</keyword>
<comment type="subcellular location">
    <subcellularLocation>
        <location evidence="1 8">Cell outer membrane</location>
        <topology evidence="1 8">Multi-pass membrane protein</topology>
    </subcellularLocation>
</comment>
<dbReference type="InterPro" id="IPR000531">
    <property type="entry name" value="Beta-barrel_TonB"/>
</dbReference>
<dbReference type="PANTHER" id="PTHR30069">
    <property type="entry name" value="TONB-DEPENDENT OUTER MEMBRANE RECEPTOR"/>
    <property type="match status" value="1"/>
</dbReference>